<keyword evidence="5" id="KW-0378">Hydrolase</keyword>
<dbReference type="RefSeq" id="WP_012544092.1">
    <property type="nucleotide sequence ID" value="NC_011295.1"/>
</dbReference>
<dbReference type="Pfam" id="PF18560">
    <property type="entry name" value="Lectin_like"/>
    <property type="match status" value="1"/>
</dbReference>
<keyword evidence="6" id="KW-1185">Reference proteome</keyword>
<dbReference type="Pfam" id="PF18998">
    <property type="entry name" value="Flg_new_2"/>
    <property type="match status" value="1"/>
</dbReference>
<comment type="similarity">
    <text evidence="1">Belongs to the peptidase C1 family.</text>
</comment>
<dbReference type="InterPro" id="IPR000668">
    <property type="entry name" value="Peptidase_C1A_C"/>
</dbReference>
<dbReference type="KEGG" id="cpo:COPRO5265_1471"/>
<dbReference type="Pfam" id="PF00112">
    <property type="entry name" value="Peptidase_C1"/>
    <property type="match status" value="1"/>
</dbReference>
<dbReference type="InterPro" id="IPR038765">
    <property type="entry name" value="Papain-like_cys_pep_sf"/>
</dbReference>
<dbReference type="STRING" id="309798.COPRO5265_1471"/>
<feature type="domain" description="Peptidase C1A papain C-terminal" evidence="4">
    <location>
        <begin position="53"/>
        <end position="284"/>
    </location>
</feature>
<name>B5Y649_COPPD</name>
<gene>
    <name evidence="5" type="ordered locus">COPRO5265_1471</name>
</gene>
<dbReference type="InterPro" id="IPR036582">
    <property type="entry name" value="Mao_N_sf"/>
</dbReference>
<dbReference type="AlphaFoldDB" id="B5Y649"/>
<proteinExistence type="inferred from homology"/>
<keyword evidence="3" id="KW-0732">Signal</keyword>
<organism evidence="5 6">
    <name type="scientific">Coprothermobacter proteolyticus (strain ATCC 35245 / DSM 5265 / OCM 4 / BT)</name>
    <dbReference type="NCBI Taxonomy" id="309798"/>
    <lineage>
        <taxon>Bacteria</taxon>
        <taxon>Pseudomonadati</taxon>
        <taxon>Coprothermobacterota</taxon>
        <taxon>Coprothermobacteria</taxon>
        <taxon>Coprothermobacterales</taxon>
        <taxon>Coprothermobacteraceae</taxon>
        <taxon>Coprothermobacter</taxon>
    </lineage>
</organism>
<dbReference type="PANTHER" id="PTHR12411">
    <property type="entry name" value="CYSTEINE PROTEASE FAMILY C1-RELATED"/>
    <property type="match status" value="1"/>
</dbReference>
<dbReference type="OrthoDB" id="3648721at2"/>
<protein>
    <submittedName>
        <fullName evidence="5">Papain family cysteine protease, putative</fullName>
    </submittedName>
</protein>
<dbReference type="InterPro" id="IPR040528">
    <property type="entry name" value="Lectin-like"/>
</dbReference>
<evidence type="ECO:0000256" key="1">
    <source>
        <dbReference type="ARBA" id="ARBA00008455"/>
    </source>
</evidence>
<feature type="signal peptide" evidence="3">
    <location>
        <begin position="1"/>
        <end position="27"/>
    </location>
</feature>
<dbReference type="eggNOG" id="COG4870">
    <property type="taxonomic scope" value="Bacteria"/>
</dbReference>
<dbReference type="Gene3D" id="3.30.457.10">
    <property type="entry name" value="Copper amine oxidase-like, N-terminal domain"/>
    <property type="match status" value="1"/>
</dbReference>
<keyword evidence="5" id="KW-0645">Protease</keyword>
<reference evidence="5 6" key="2">
    <citation type="journal article" date="2014" name="Genome Announc.">
        <title>Complete Genome Sequence of Coprothermobacter proteolyticus DSM 5265.</title>
        <authorList>
            <person name="Alexiev A."/>
            <person name="Coil D.A."/>
            <person name="Badger J.H."/>
            <person name="Enticknap J."/>
            <person name="Ward N."/>
            <person name="Robb F.T."/>
            <person name="Eisen J.A."/>
        </authorList>
    </citation>
    <scope>NUCLEOTIDE SEQUENCE [LARGE SCALE GENOMIC DNA]</scope>
    <source>
        <strain evidence="6">ATCC 35245 / DSM 5265 / OCM 4 / BT</strain>
    </source>
</reference>
<evidence type="ECO:0000256" key="3">
    <source>
        <dbReference type="SAM" id="SignalP"/>
    </source>
</evidence>
<dbReference type="InterPro" id="IPR013128">
    <property type="entry name" value="Peptidase_C1A"/>
</dbReference>
<dbReference type="SMART" id="SM00645">
    <property type="entry name" value="Pept_C1"/>
    <property type="match status" value="1"/>
</dbReference>
<dbReference type="InterPro" id="IPR044060">
    <property type="entry name" value="Bacterial_rp_domain"/>
</dbReference>
<dbReference type="HOGENOM" id="CLU_369955_0_0_9"/>
<evidence type="ECO:0000313" key="5">
    <source>
        <dbReference type="EMBL" id="ACI17440.1"/>
    </source>
</evidence>
<dbReference type="SUPFAM" id="SSF55383">
    <property type="entry name" value="Copper amine oxidase, domain N"/>
    <property type="match status" value="1"/>
</dbReference>
<dbReference type="Proteomes" id="UP000001732">
    <property type="component" value="Chromosome"/>
</dbReference>
<feature type="region of interest" description="Disordered" evidence="2">
    <location>
        <begin position="453"/>
        <end position="476"/>
    </location>
</feature>
<feature type="chain" id="PRO_5015197905" evidence="3">
    <location>
        <begin position="28"/>
        <end position="752"/>
    </location>
</feature>
<dbReference type="InterPro" id="IPR012854">
    <property type="entry name" value="Cu_amine_oxidase-like_N"/>
</dbReference>
<dbReference type="GO" id="GO:0008234">
    <property type="term" value="F:cysteine-type peptidase activity"/>
    <property type="evidence" value="ECO:0007669"/>
    <property type="project" value="InterPro"/>
</dbReference>
<dbReference type="GO" id="GO:0006508">
    <property type="term" value="P:proteolysis"/>
    <property type="evidence" value="ECO:0007669"/>
    <property type="project" value="UniProtKB-KW"/>
</dbReference>
<dbReference type="EMBL" id="CP001145">
    <property type="protein sequence ID" value="ACI17440.1"/>
    <property type="molecule type" value="Genomic_DNA"/>
</dbReference>
<evidence type="ECO:0000256" key="2">
    <source>
        <dbReference type="SAM" id="MobiDB-lite"/>
    </source>
</evidence>
<sequence length="752" mass="82134">MKLKGLRKLSSAVLVALMLLITPVSLPATNPQVLANTVETATVPQLPLKFEQLPTRFNWADYGIVPEGRDQSPYGTCWAFGLTGAFESVIALQYHEKVDLSEAWLVRATGKLAPVMITSTSPCALREEGNTKWAAAEALIRVGQASEDCLPYLSATAAMCCVGSSCTLPSCPVKYRADSFKVVAVSDQTEEEIIKVKQALLEHGPMEVGYYTAREDYTDVSRNATVIATASVVFINHEALLTGWDDSLGVWIVRNNYGTSWGRNGYGYIKYGKAGIEKNFAYVTATVFDPNDIVLAGDNGTALGSESFGSNTAWMGMQWTVTTPIYLKSVEFWTATFNSQYTVYVAPGKITEAGEPIFSTSGTAPEIGYYSIPVGMIPLAPGYWNVQIKITSPDSRYVLPTTGKPEILPNLKLQPDTVFIRRSDNAPWEDTLNIGNSKPIRIRLNTAGTYPVLEPSPTPLPLPTPQPKPTPEPEPTPTVSLAIFVTPSQGGTVKTVPSEPFRQGQQVQLTAIPNAGYHFVSWEDGSTNPIRILTLNSSATVTAKFEADADKEYEIVYSDNLGNSWTKTVTEGDTITIPLQRTDGWTLKSVTINGQLSGVKDSLTLSNIHSDFNVVVKYVLKHNISLQVGSKEMLHNLSPIQLDAPPIIVSDRTLVPLRAIAEAFNAQVNWNPDTKQVTVKIGDKTILLTIGNPKASVNGQPVYIDPQNPQVVPIISNSRTMVPLRFIAETMGATVEWDPVFKNIYISYEEEP</sequence>
<evidence type="ECO:0000259" key="4">
    <source>
        <dbReference type="SMART" id="SM00645"/>
    </source>
</evidence>
<accession>B5Y649</accession>
<dbReference type="SUPFAM" id="SSF54001">
    <property type="entry name" value="Cysteine proteinases"/>
    <property type="match status" value="1"/>
</dbReference>
<feature type="compositionally biased region" description="Pro residues" evidence="2">
    <location>
        <begin position="454"/>
        <end position="476"/>
    </location>
</feature>
<reference evidence="6" key="1">
    <citation type="submission" date="2008-08" db="EMBL/GenBank/DDBJ databases">
        <title>The complete genome sequence of Coprothermobacter proteolyticus strain ATCC 5245 / DSM 5265 / BT.</title>
        <authorList>
            <person name="Dodson R.J."/>
            <person name="Durkin A.S."/>
            <person name="Wu M."/>
            <person name="Eisen J."/>
            <person name="Sutton G."/>
        </authorList>
    </citation>
    <scope>NUCLEOTIDE SEQUENCE [LARGE SCALE GENOMIC DNA]</scope>
    <source>
        <strain evidence="6">ATCC 35245 / DSM 5265 / OCM 4 / BT</strain>
    </source>
</reference>
<dbReference type="Pfam" id="PF07833">
    <property type="entry name" value="Cu_amine_oxidN1"/>
    <property type="match status" value="1"/>
</dbReference>
<evidence type="ECO:0000313" key="6">
    <source>
        <dbReference type="Proteomes" id="UP000001732"/>
    </source>
</evidence>
<dbReference type="Gene3D" id="3.90.70.10">
    <property type="entry name" value="Cysteine proteinases"/>
    <property type="match status" value="1"/>
</dbReference>